<sequence length="240" mass="26635">TLVGLLKPRTAGENLSTWLEMGKTSDDVFKLLKLDDGVENLLAHPNMNTWASYVEMLNKQRPGKEVPMLETMTKTYGDAAVAKMIEEATKFSSTETMARALRRELLEGWSSAKKSPDEVFKLLQLDEGVENLLTNPAVNIMLLYADAMVANALKAGRKVKATEDRATELQGLQFNRWVEAGIKPRKVIGSIFSTKHRGGDCEAVRSVLQIAEKVYPSTRRVVATMAHSAPSDHIIFLCQL</sequence>
<dbReference type="GO" id="GO:0043657">
    <property type="term" value="C:host cell"/>
    <property type="evidence" value="ECO:0007669"/>
    <property type="project" value="UniProtKB-SubCell"/>
</dbReference>
<dbReference type="Proteomes" id="UP000002640">
    <property type="component" value="Unassembled WGS sequence"/>
</dbReference>
<dbReference type="OMA" id="WASYVEM"/>
<protein>
    <recommendedName>
        <fullName evidence="7">RxLR effector PexRD54 WY domain-containing protein</fullName>
    </recommendedName>
</protein>
<evidence type="ECO:0000256" key="1">
    <source>
        <dbReference type="ARBA" id="ARBA00004340"/>
    </source>
</evidence>
<gene>
    <name evidence="8" type="ORF">PHYSODRAFT_516481</name>
</gene>
<accession>G4ZVZ5</accession>
<evidence type="ECO:0000256" key="6">
    <source>
        <dbReference type="ARBA" id="ARBA00023026"/>
    </source>
</evidence>
<comment type="similarity">
    <text evidence="3">Belongs to the RxLR effector family.</text>
</comment>
<feature type="domain" description="RxLR effector PexRD54 WY" evidence="7">
    <location>
        <begin position="17"/>
        <end position="54"/>
    </location>
</feature>
<keyword evidence="4" id="KW-0964">Secreted</keyword>
<name>G4ZVZ5_PHYSP</name>
<evidence type="ECO:0000259" key="7">
    <source>
        <dbReference type="Pfam" id="PF22748"/>
    </source>
</evidence>
<dbReference type="KEGG" id="psoj:PHYSODRAFT_516481"/>
<reference evidence="8 9" key="1">
    <citation type="journal article" date="2006" name="Science">
        <title>Phytophthora genome sequences uncover evolutionary origins and mechanisms of pathogenesis.</title>
        <authorList>
            <person name="Tyler B.M."/>
            <person name="Tripathy S."/>
            <person name="Zhang X."/>
            <person name="Dehal P."/>
            <person name="Jiang R.H."/>
            <person name="Aerts A."/>
            <person name="Arredondo F.D."/>
            <person name="Baxter L."/>
            <person name="Bensasson D."/>
            <person name="Beynon J.L."/>
            <person name="Chapman J."/>
            <person name="Damasceno C.M."/>
            <person name="Dorrance A.E."/>
            <person name="Dou D."/>
            <person name="Dickerman A.W."/>
            <person name="Dubchak I.L."/>
            <person name="Garbelotto M."/>
            <person name="Gijzen M."/>
            <person name="Gordon S.G."/>
            <person name="Govers F."/>
            <person name="Grunwald N.J."/>
            <person name="Huang W."/>
            <person name="Ivors K.L."/>
            <person name="Jones R.W."/>
            <person name="Kamoun S."/>
            <person name="Krampis K."/>
            <person name="Lamour K.H."/>
            <person name="Lee M.K."/>
            <person name="McDonald W.H."/>
            <person name="Medina M."/>
            <person name="Meijer H.J."/>
            <person name="Nordberg E.K."/>
            <person name="Maclean D.J."/>
            <person name="Ospina-Giraldo M.D."/>
            <person name="Morris P.F."/>
            <person name="Phuntumart V."/>
            <person name="Putnam N.H."/>
            <person name="Rash S."/>
            <person name="Rose J.K."/>
            <person name="Sakihama Y."/>
            <person name="Salamov A.A."/>
            <person name="Savidor A."/>
            <person name="Scheuring C.F."/>
            <person name="Smith B.M."/>
            <person name="Sobral B.W."/>
            <person name="Terry A."/>
            <person name="Torto-Alalibo T.A."/>
            <person name="Win J."/>
            <person name="Xu Z."/>
            <person name="Zhang H."/>
            <person name="Grigoriev I.V."/>
            <person name="Rokhsar D.S."/>
            <person name="Boore J.L."/>
        </authorList>
    </citation>
    <scope>NUCLEOTIDE SEQUENCE [LARGE SCALE GENOMIC DNA]</scope>
    <source>
        <strain evidence="8 9">P6497</strain>
    </source>
</reference>
<dbReference type="GeneID" id="20659811"/>
<organism evidence="8 9">
    <name type="scientific">Phytophthora sojae (strain P6497)</name>
    <name type="common">Soybean stem and root rot agent</name>
    <name type="synonym">Phytophthora megasperma f. sp. glycines</name>
    <dbReference type="NCBI Taxonomy" id="1094619"/>
    <lineage>
        <taxon>Eukaryota</taxon>
        <taxon>Sar</taxon>
        <taxon>Stramenopiles</taxon>
        <taxon>Oomycota</taxon>
        <taxon>Peronosporomycetes</taxon>
        <taxon>Peronosporales</taxon>
        <taxon>Peronosporaceae</taxon>
        <taxon>Phytophthora</taxon>
    </lineage>
</organism>
<evidence type="ECO:0000313" key="8">
    <source>
        <dbReference type="EMBL" id="EGZ11575.1"/>
    </source>
</evidence>
<keyword evidence="9" id="KW-1185">Reference proteome</keyword>
<dbReference type="EMBL" id="JH159157">
    <property type="protein sequence ID" value="EGZ11575.1"/>
    <property type="molecule type" value="Genomic_DNA"/>
</dbReference>
<evidence type="ECO:0000313" key="9">
    <source>
        <dbReference type="Proteomes" id="UP000002640"/>
    </source>
</evidence>
<dbReference type="GO" id="GO:0005576">
    <property type="term" value="C:extracellular region"/>
    <property type="evidence" value="ECO:0007669"/>
    <property type="project" value="UniProtKB-SubCell"/>
</dbReference>
<evidence type="ECO:0000256" key="4">
    <source>
        <dbReference type="ARBA" id="ARBA00022525"/>
    </source>
</evidence>
<proteinExistence type="inferred from homology"/>
<dbReference type="SMR" id="G4ZVZ5"/>
<dbReference type="RefSeq" id="XP_009531908.1">
    <property type="nucleotide sequence ID" value="XM_009533613.1"/>
</dbReference>
<feature type="non-terminal residue" evidence="8">
    <location>
        <position position="1"/>
    </location>
</feature>
<keyword evidence="5" id="KW-0732">Signal</keyword>
<keyword evidence="6" id="KW-0843">Virulence</keyword>
<evidence type="ECO:0000256" key="3">
    <source>
        <dbReference type="ARBA" id="ARBA00010400"/>
    </source>
</evidence>
<evidence type="ECO:0000256" key="5">
    <source>
        <dbReference type="ARBA" id="ARBA00022729"/>
    </source>
</evidence>
<dbReference type="AlphaFoldDB" id="G4ZVZ5"/>
<dbReference type="InParanoid" id="G4ZVZ5"/>
<dbReference type="Pfam" id="PF22748">
    <property type="entry name" value="PexRD54_WY"/>
    <property type="match status" value="1"/>
</dbReference>
<dbReference type="InterPro" id="IPR054463">
    <property type="entry name" value="PexRD54_WY"/>
</dbReference>
<comment type="subcellular location">
    <subcellularLocation>
        <location evidence="1">Host cell</location>
    </subcellularLocation>
    <subcellularLocation>
        <location evidence="2">Secreted</location>
    </subcellularLocation>
</comment>
<evidence type="ECO:0000256" key="2">
    <source>
        <dbReference type="ARBA" id="ARBA00004613"/>
    </source>
</evidence>